<gene>
    <name evidence="12" type="ORF">M0811_09022</name>
</gene>
<evidence type="ECO:0000256" key="4">
    <source>
        <dbReference type="ARBA" id="ARBA00016065"/>
    </source>
</evidence>
<evidence type="ECO:0000256" key="9">
    <source>
        <dbReference type="ARBA" id="ARBA00023067"/>
    </source>
</evidence>
<evidence type="ECO:0000256" key="3">
    <source>
        <dbReference type="ARBA" id="ARBA00009471"/>
    </source>
</evidence>
<evidence type="ECO:0000256" key="6">
    <source>
        <dbReference type="ARBA" id="ARBA00022490"/>
    </source>
</evidence>
<dbReference type="PANTHER" id="PTHR13108:SF9">
    <property type="entry name" value="CONDENSIN COMPLEX SUBUNIT 2"/>
    <property type="match status" value="1"/>
</dbReference>
<dbReference type="GO" id="GO:0000796">
    <property type="term" value="C:condensin complex"/>
    <property type="evidence" value="ECO:0007669"/>
    <property type="project" value="InterPro"/>
</dbReference>
<evidence type="ECO:0000256" key="7">
    <source>
        <dbReference type="ARBA" id="ARBA00022618"/>
    </source>
</evidence>
<feature type="region of interest" description="Disordered" evidence="11">
    <location>
        <begin position="572"/>
        <end position="591"/>
    </location>
</feature>
<sequence>MKSNQIQIQNQNQNKSRRQKLLEITNRLNSSQVSDMYELSIKLCTENKVNQKNSWSLNLIDYLEEVIDNQAKEKKGGTNFQVASFTIDASVKIYSYRVDSVLNEAYKILSGFNLTENTKKKNSKSKNQDDQLNSQTNQENEEDQSRKSKQRGSSTLEKNISNLNLKTHETNVNIDPLFKQITTSINESGPNKLLLNQLSVSENCRIQLTNFDNDSQNKTLQKSLSADPNEPDLENQIENETQNDSQNSNFLDQDPQLENIENEDKNHKKSPIDLSQNIFSSDKPQFNSMEICPSFHHFVKSNWSNFIANEMMIDLSSNISNFLTPDIHKDAMFIEATESDNDFEADMANDSIDDYGGDQEMTETNQKDPLEFQELDHILEQSYQKSQDEYTYLDTNIISRYQSNANNPDGLENLAEEFSKMNLNSDQLQNETQNKLWWLGSTHWKRRVQQQQNLGEAQNTDTSKSKRGRQRKIFLLNFSDPPVDKRLLKKSKNPEKNQLSQAQLSRFKIENTTLPEDIHYSAMDLTHLFNKPHWKIRISDLLDHRQANQNKFFFDNQNEHDELQDFQSKDPFLSGNELNAQTETNNDIDDEDDFLDAENPEENELDYFGELQLVKLPPMAQKIKINYARKPKNIDVFKLKKNIWNSLNDPNSVFETNQTPKNSKTKNVSFKKTIETLTQSKTEIPLKDLSPHFCFLALLHLANEHEFEIEYENPEKEENFEKQFNQDLLIKFN</sequence>
<keyword evidence="8" id="KW-0498">Mitosis</keyword>
<dbReference type="EMBL" id="JAPDFW010000077">
    <property type="protein sequence ID" value="KAJ5073067.1"/>
    <property type="molecule type" value="Genomic_DNA"/>
</dbReference>
<dbReference type="Pfam" id="PF05786">
    <property type="entry name" value="Cnd2"/>
    <property type="match status" value="1"/>
</dbReference>
<proteinExistence type="inferred from homology"/>
<keyword evidence="9" id="KW-0226">DNA condensation</keyword>
<keyword evidence="13" id="KW-1185">Reference proteome</keyword>
<accession>A0A9Q0LHN9</accession>
<dbReference type="GO" id="GO:0007076">
    <property type="term" value="P:mitotic chromosome condensation"/>
    <property type="evidence" value="ECO:0007669"/>
    <property type="project" value="InterPro"/>
</dbReference>
<feature type="compositionally biased region" description="Polar residues" evidence="11">
    <location>
        <begin position="217"/>
        <end position="226"/>
    </location>
</feature>
<dbReference type="GO" id="GO:0005737">
    <property type="term" value="C:cytoplasm"/>
    <property type="evidence" value="ECO:0007669"/>
    <property type="project" value="UniProtKB-SubCell"/>
</dbReference>
<keyword evidence="7" id="KW-0132">Cell division</keyword>
<evidence type="ECO:0000256" key="10">
    <source>
        <dbReference type="ARBA" id="ARBA00023306"/>
    </source>
</evidence>
<dbReference type="Proteomes" id="UP001149090">
    <property type="component" value="Unassembled WGS sequence"/>
</dbReference>
<dbReference type="InterPro" id="IPR022816">
    <property type="entry name" value="Condensin_barren_su2"/>
</dbReference>
<dbReference type="OrthoDB" id="362021at2759"/>
<evidence type="ECO:0000313" key="12">
    <source>
        <dbReference type="EMBL" id="KAJ5073067.1"/>
    </source>
</evidence>
<keyword evidence="5" id="KW-0158">Chromosome</keyword>
<feature type="region of interest" description="Disordered" evidence="11">
    <location>
        <begin position="217"/>
        <end position="252"/>
    </location>
</feature>
<feature type="compositionally biased region" description="Polar residues" evidence="11">
    <location>
        <begin position="151"/>
        <end position="162"/>
    </location>
</feature>
<dbReference type="GO" id="GO:0051301">
    <property type="term" value="P:cell division"/>
    <property type="evidence" value="ECO:0007669"/>
    <property type="project" value="UniProtKB-KW"/>
</dbReference>
<organism evidence="12 13">
    <name type="scientific">Anaeramoeba ignava</name>
    <name type="common">Anaerobic marine amoeba</name>
    <dbReference type="NCBI Taxonomy" id="1746090"/>
    <lineage>
        <taxon>Eukaryota</taxon>
        <taxon>Metamonada</taxon>
        <taxon>Anaeramoebidae</taxon>
        <taxon>Anaeramoeba</taxon>
    </lineage>
</organism>
<keyword evidence="10" id="KW-0131">Cell cycle</keyword>
<evidence type="ECO:0000313" key="13">
    <source>
        <dbReference type="Proteomes" id="UP001149090"/>
    </source>
</evidence>
<evidence type="ECO:0000256" key="1">
    <source>
        <dbReference type="ARBA" id="ARBA00004286"/>
    </source>
</evidence>
<comment type="subcellular location">
    <subcellularLocation>
        <location evidence="1">Chromosome</location>
    </subcellularLocation>
    <subcellularLocation>
        <location evidence="2">Cytoplasm</location>
    </subcellularLocation>
</comment>
<feature type="region of interest" description="Disordered" evidence="11">
    <location>
        <begin position="117"/>
        <end position="162"/>
    </location>
</feature>
<name>A0A9Q0LHN9_ANAIG</name>
<dbReference type="OMA" id="FRKTCAD"/>
<comment type="caution">
    <text evidence="12">The sequence shown here is derived from an EMBL/GenBank/DDBJ whole genome shotgun (WGS) entry which is preliminary data.</text>
</comment>
<dbReference type="GO" id="GO:0003682">
    <property type="term" value="F:chromatin binding"/>
    <property type="evidence" value="ECO:0007669"/>
    <property type="project" value="TreeGrafter"/>
</dbReference>
<reference evidence="12" key="1">
    <citation type="submission" date="2022-10" db="EMBL/GenBank/DDBJ databases">
        <title>Novel sulphate-reducing endosymbionts in the free-living metamonad Anaeramoeba.</title>
        <authorList>
            <person name="Jerlstrom-Hultqvist J."/>
            <person name="Cepicka I."/>
            <person name="Gallot-Lavallee L."/>
            <person name="Salas-Leiva D."/>
            <person name="Curtis B.A."/>
            <person name="Zahonova K."/>
            <person name="Pipaliya S."/>
            <person name="Dacks J."/>
            <person name="Roger A.J."/>
        </authorList>
    </citation>
    <scope>NUCLEOTIDE SEQUENCE</scope>
    <source>
        <strain evidence="12">BMAN</strain>
    </source>
</reference>
<evidence type="ECO:0000256" key="2">
    <source>
        <dbReference type="ARBA" id="ARBA00004496"/>
    </source>
</evidence>
<evidence type="ECO:0000256" key="5">
    <source>
        <dbReference type="ARBA" id="ARBA00022454"/>
    </source>
</evidence>
<protein>
    <recommendedName>
        <fullName evidence="4">Condensin complex subunit 2</fullName>
    </recommendedName>
</protein>
<dbReference type="PANTHER" id="PTHR13108">
    <property type="entry name" value="CONDENSIN COMPLEX SUBUNIT 2"/>
    <property type="match status" value="1"/>
</dbReference>
<feature type="compositionally biased region" description="Polar residues" evidence="11">
    <location>
        <begin position="238"/>
        <end position="251"/>
    </location>
</feature>
<evidence type="ECO:0000256" key="8">
    <source>
        <dbReference type="ARBA" id="ARBA00022776"/>
    </source>
</evidence>
<keyword evidence="6" id="KW-0963">Cytoplasm</keyword>
<dbReference type="AlphaFoldDB" id="A0A9Q0LHN9"/>
<evidence type="ECO:0000256" key="11">
    <source>
        <dbReference type="SAM" id="MobiDB-lite"/>
    </source>
</evidence>
<comment type="similarity">
    <text evidence="3">Belongs to the CND2 (condensin subunit 2) family.</text>
</comment>